<dbReference type="RefSeq" id="WP_274353521.1">
    <property type="nucleotide sequence ID" value="NZ_JAQZSM010000020.1"/>
</dbReference>
<dbReference type="EMBL" id="JAQZSM010000020">
    <property type="protein sequence ID" value="MDD7972847.1"/>
    <property type="molecule type" value="Genomic_DNA"/>
</dbReference>
<dbReference type="SUPFAM" id="SSF51556">
    <property type="entry name" value="Metallo-dependent hydrolases"/>
    <property type="match status" value="1"/>
</dbReference>
<keyword evidence="1" id="KW-0456">Lyase</keyword>
<evidence type="ECO:0000313" key="3">
    <source>
        <dbReference type="EMBL" id="MDD7972847.1"/>
    </source>
</evidence>
<proteinExistence type="predicted"/>
<dbReference type="Pfam" id="PF04909">
    <property type="entry name" value="Amidohydro_2"/>
    <property type="match status" value="1"/>
</dbReference>
<comment type="caution">
    <text evidence="3">The sequence shown here is derived from an EMBL/GenBank/DDBJ whole genome shotgun (WGS) entry which is preliminary data.</text>
</comment>
<evidence type="ECO:0000259" key="2">
    <source>
        <dbReference type="Pfam" id="PF04909"/>
    </source>
</evidence>
<organism evidence="3 4">
    <name type="scientific">Roseinatronobacter alkalisoli</name>
    <dbReference type="NCBI Taxonomy" id="3028235"/>
    <lineage>
        <taxon>Bacteria</taxon>
        <taxon>Pseudomonadati</taxon>
        <taxon>Pseudomonadota</taxon>
        <taxon>Alphaproteobacteria</taxon>
        <taxon>Rhodobacterales</taxon>
        <taxon>Paracoccaceae</taxon>
        <taxon>Roseinatronobacter</taxon>
    </lineage>
</organism>
<feature type="domain" description="Amidohydrolase-related" evidence="2">
    <location>
        <begin position="9"/>
        <end position="333"/>
    </location>
</feature>
<evidence type="ECO:0000256" key="1">
    <source>
        <dbReference type="ARBA" id="ARBA00023239"/>
    </source>
</evidence>
<dbReference type="InterPro" id="IPR032466">
    <property type="entry name" value="Metal_Hydrolase"/>
</dbReference>
<protein>
    <submittedName>
        <fullName evidence="3">Amidohydrolase family protein</fullName>
    </submittedName>
</protein>
<gene>
    <name evidence="3" type="ORF">PUT78_17270</name>
</gene>
<dbReference type="InterPro" id="IPR032465">
    <property type="entry name" value="ACMSD"/>
</dbReference>
<dbReference type="InterPro" id="IPR006680">
    <property type="entry name" value="Amidohydro-rel"/>
</dbReference>
<dbReference type="PANTHER" id="PTHR21240:SF28">
    <property type="entry name" value="ISO-OROTATE DECARBOXYLASE (EUROFUNG)"/>
    <property type="match status" value="1"/>
</dbReference>
<evidence type="ECO:0000313" key="4">
    <source>
        <dbReference type="Proteomes" id="UP001431784"/>
    </source>
</evidence>
<keyword evidence="4" id="KW-1185">Reference proteome</keyword>
<dbReference type="PANTHER" id="PTHR21240">
    <property type="entry name" value="2-AMINO-3-CARBOXYLMUCONATE-6-SEMIALDEHYDE DECARBOXYLASE"/>
    <property type="match status" value="1"/>
</dbReference>
<sequence length="344" mass="38336">MGRLMGLVIDCHGHFTTEPQYHHDYRKAQIAFAEGKGARPDYPGIPDAELSGIIAANQLRMQRERGSDVTIISPRASGMGHHIGDDDIAGEWARVSNNNIRRIFELYPENFAGVCQLPQTVDGDLAPVVAELERCVQEGFVGCNLNPDPSGGKWSAPPVYDPWWDPLWEAMVRLDVPAMIHVSGSCERCLHTTGAHYINGDTAVFMQLIEGDLFQRHPGLRLIIPHGGGAAPYHWGRYRGLSMMLNKPTLSDHLMHNLYFDTCVYHQAGIETLFKVVDSKNILFGSELLGAVKATDPETGHPFDDTRRYIDNLGLDAATRHAVFEGNARRVYPRLDARLKMQGR</sequence>
<dbReference type="Proteomes" id="UP001431784">
    <property type="component" value="Unassembled WGS sequence"/>
</dbReference>
<accession>A0ABT5TCJ8</accession>
<reference evidence="3" key="1">
    <citation type="submission" date="2023-02" db="EMBL/GenBank/DDBJ databases">
        <title>Description of Roseinatronobacter alkalisoli sp. nov., an alkaliphilic bacerium isolated from soda soil.</title>
        <authorList>
            <person name="Wei W."/>
        </authorList>
    </citation>
    <scope>NUCLEOTIDE SEQUENCE</scope>
    <source>
        <strain evidence="3">HJB301</strain>
    </source>
</reference>
<dbReference type="Gene3D" id="3.20.20.140">
    <property type="entry name" value="Metal-dependent hydrolases"/>
    <property type="match status" value="1"/>
</dbReference>
<name>A0ABT5TCJ8_9RHOB</name>